<dbReference type="Pfam" id="PF08016">
    <property type="entry name" value="PKD_channel"/>
    <property type="match status" value="1"/>
</dbReference>
<dbReference type="GO" id="GO:0072345">
    <property type="term" value="F:NAADP-sensitive calcium-release channel activity"/>
    <property type="evidence" value="ECO:0007669"/>
    <property type="project" value="TreeGrafter"/>
</dbReference>
<dbReference type="InterPro" id="IPR039031">
    <property type="entry name" value="Mucolipin"/>
</dbReference>
<organism evidence="17 18">
    <name type="scientific">Bugula neritina</name>
    <name type="common">Brown bryozoan</name>
    <name type="synonym">Sertularia neritina</name>
    <dbReference type="NCBI Taxonomy" id="10212"/>
    <lineage>
        <taxon>Eukaryota</taxon>
        <taxon>Metazoa</taxon>
        <taxon>Spiralia</taxon>
        <taxon>Lophotrochozoa</taxon>
        <taxon>Bryozoa</taxon>
        <taxon>Gymnolaemata</taxon>
        <taxon>Cheilostomatida</taxon>
        <taxon>Flustrina</taxon>
        <taxon>Buguloidea</taxon>
        <taxon>Bugulidae</taxon>
        <taxon>Bugula</taxon>
    </lineage>
</organism>
<evidence type="ECO:0000256" key="12">
    <source>
        <dbReference type="ARBA" id="ARBA00036634"/>
    </source>
</evidence>
<evidence type="ECO:0000256" key="11">
    <source>
        <dbReference type="ARBA" id="ARBA00023303"/>
    </source>
</evidence>
<evidence type="ECO:0000256" key="2">
    <source>
        <dbReference type="ARBA" id="ARBA00004651"/>
    </source>
</evidence>
<evidence type="ECO:0000313" key="18">
    <source>
        <dbReference type="Proteomes" id="UP000593567"/>
    </source>
</evidence>
<evidence type="ECO:0000259" key="15">
    <source>
        <dbReference type="Pfam" id="PF08016"/>
    </source>
</evidence>
<sequence>MNMDSGTAGNWGQRRTLNSLNEGETAPSFTPLKRGRYSSKFRKHTAIRLSYDPSQIQAETKEDIEDAIAEGDLLQVKVRSASTTTPQQIRDLREVLKRLFETPCKKWRVKRTFPYKLLLQLLKVLIVTWQLAIFFSERASFEKFSQANRIAFHHVFLKEWSSDREILPYPPGNGEYALYTQSEMSKHMNYVLYQFYRFNEVTLTPLVANPQEPAKLEVNYFEKTELYPLNQSYYVDATPKRFIKELPQDIVKKEGCNESSNEESCYEIMDHLNIDNTTIEPQRIINISLTLKLYGIDVKIPKYTPAEPLADVECVIFNVIITYDNSKHGGRFIVKLKTKLDMKVCELKKKSQQKQSIENRNLAAGIGLTIFDVLVIGVSFISILLAARSLVQRLKKMKRAKHLFKDHYGVSLTVPEILEFITLWYIQYIISDLLVIAATGIKIYLKYGAVAYQTTFNNEEFFNAASIMLAIANWSQWIGLIRFLGYFERYYVLILTLTNAIPAIVRFLVCGLTIFFGYLFAGWVVLGPYNEKFETVHKSAQSLFSLINGDEIYATMSIINYEDHPTEIWLISCLYLYSYIILFVFAIANLFIAVIMDSYETIKNGGGYQKTFLHHFVHETLQEEGTTDSDTQQVLEEQDEDAIDQQYGLLRPFVCCLDKCVHYSNTDYDLTEKAEDQTNTGLAMASVSQSRI</sequence>
<dbReference type="Gene3D" id="1.10.287.70">
    <property type="match status" value="1"/>
</dbReference>
<evidence type="ECO:0000256" key="13">
    <source>
        <dbReference type="SAM" id="MobiDB-lite"/>
    </source>
</evidence>
<dbReference type="GO" id="GO:0005886">
    <property type="term" value="C:plasma membrane"/>
    <property type="evidence" value="ECO:0007669"/>
    <property type="project" value="UniProtKB-SubCell"/>
</dbReference>
<accession>A0A7J7ITZ3</accession>
<feature type="transmembrane region" description="Helical" evidence="14">
    <location>
        <begin position="568"/>
        <end position="595"/>
    </location>
</feature>
<dbReference type="AlphaFoldDB" id="A0A7J7ITZ3"/>
<keyword evidence="3" id="KW-0813">Transport</keyword>
<dbReference type="InterPro" id="IPR013122">
    <property type="entry name" value="PKD1_2_channel"/>
</dbReference>
<keyword evidence="5 14" id="KW-0812">Transmembrane</keyword>
<evidence type="ECO:0000256" key="10">
    <source>
        <dbReference type="ARBA" id="ARBA00023157"/>
    </source>
</evidence>
<comment type="catalytic activity">
    <reaction evidence="12">
        <text>Ca(2+)(in) = Ca(2+)(out)</text>
        <dbReference type="Rhea" id="RHEA:29671"/>
        <dbReference type="ChEBI" id="CHEBI:29108"/>
    </reaction>
</comment>
<evidence type="ECO:0000256" key="4">
    <source>
        <dbReference type="ARBA" id="ARBA00022475"/>
    </source>
</evidence>
<feature type="compositionally biased region" description="Polar residues" evidence="13">
    <location>
        <begin position="1"/>
        <end position="22"/>
    </location>
</feature>
<dbReference type="PANTHER" id="PTHR12127">
    <property type="entry name" value="MUCOLIPIN"/>
    <property type="match status" value="1"/>
</dbReference>
<dbReference type="OrthoDB" id="263481at2759"/>
<reference evidence="17" key="1">
    <citation type="submission" date="2020-06" db="EMBL/GenBank/DDBJ databases">
        <title>Draft genome of Bugula neritina, a colonial animal packing powerful symbionts and potential medicines.</title>
        <authorList>
            <person name="Rayko M."/>
        </authorList>
    </citation>
    <scope>NUCLEOTIDE SEQUENCE [LARGE SCALE GENOMIC DNA]</scope>
    <source>
        <strain evidence="17">Kwan_BN1</strain>
    </source>
</reference>
<evidence type="ECO:0000256" key="8">
    <source>
        <dbReference type="ARBA" id="ARBA00023065"/>
    </source>
</evidence>
<evidence type="ECO:0000256" key="7">
    <source>
        <dbReference type="ARBA" id="ARBA00022989"/>
    </source>
</evidence>
<evidence type="ECO:0000256" key="9">
    <source>
        <dbReference type="ARBA" id="ARBA00023136"/>
    </source>
</evidence>
<keyword evidence="4" id="KW-1003">Cell membrane</keyword>
<dbReference type="Pfam" id="PF21381">
    <property type="entry name" value="MCLN_ECD"/>
    <property type="match status" value="1"/>
</dbReference>
<evidence type="ECO:0000256" key="14">
    <source>
        <dbReference type="SAM" id="Phobius"/>
    </source>
</evidence>
<dbReference type="PANTHER" id="PTHR12127:SF7">
    <property type="entry name" value="SD02261P"/>
    <property type="match status" value="1"/>
</dbReference>
<protein>
    <submittedName>
        <fullName evidence="17">TRPML</fullName>
    </submittedName>
</protein>
<keyword evidence="8" id="KW-0406">Ion transport</keyword>
<evidence type="ECO:0000256" key="3">
    <source>
        <dbReference type="ARBA" id="ARBA00022448"/>
    </source>
</evidence>
<keyword evidence="9 14" id="KW-0472">Membrane</keyword>
<comment type="caution">
    <text evidence="17">The sequence shown here is derived from an EMBL/GenBank/DDBJ whole genome shotgun (WGS) entry which is preliminary data.</text>
</comment>
<dbReference type="InterPro" id="IPR049134">
    <property type="entry name" value="MCLN_ECD"/>
</dbReference>
<keyword evidence="7 14" id="KW-1133">Transmembrane helix</keyword>
<keyword evidence="11" id="KW-0407">Ion channel</keyword>
<evidence type="ECO:0000313" key="17">
    <source>
        <dbReference type="EMBL" id="KAF6016871.1"/>
    </source>
</evidence>
<feature type="transmembrane region" description="Helical" evidence="14">
    <location>
        <begin position="461"/>
        <end position="484"/>
    </location>
</feature>
<feature type="transmembrane region" description="Helical" evidence="14">
    <location>
        <begin position="362"/>
        <end position="387"/>
    </location>
</feature>
<feature type="domain" description="Mucolipin extracytosolic" evidence="16">
    <location>
        <begin position="144"/>
        <end position="345"/>
    </location>
</feature>
<evidence type="ECO:0000259" key="16">
    <source>
        <dbReference type="Pfam" id="PF21381"/>
    </source>
</evidence>
<keyword evidence="10" id="KW-1015">Disulfide bond</keyword>
<dbReference type="GO" id="GO:0010008">
    <property type="term" value="C:endosome membrane"/>
    <property type="evidence" value="ECO:0007669"/>
    <property type="project" value="UniProtKB-SubCell"/>
</dbReference>
<dbReference type="GO" id="GO:0005765">
    <property type="term" value="C:lysosomal membrane"/>
    <property type="evidence" value="ECO:0007669"/>
    <property type="project" value="TreeGrafter"/>
</dbReference>
<name>A0A7J7ITZ3_BUGNE</name>
<evidence type="ECO:0000256" key="5">
    <source>
        <dbReference type="ARBA" id="ARBA00022692"/>
    </source>
</evidence>
<gene>
    <name evidence="17" type="ORF">EB796_024824</name>
</gene>
<feature type="transmembrane region" description="Helical" evidence="14">
    <location>
        <begin position="504"/>
        <end position="526"/>
    </location>
</feature>
<comment type="subcellular location">
    <subcellularLocation>
        <location evidence="2">Cell membrane</location>
        <topology evidence="2">Multi-pass membrane protein</topology>
    </subcellularLocation>
    <subcellularLocation>
        <location evidence="1">Endosome membrane</location>
        <topology evidence="1">Multi-pass membrane protein</topology>
    </subcellularLocation>
</comment>
<evidence type="ECO:0000256" key="1">
    <source>
        <dbReference type="ARBA" id="ARBA00004337"/>
    </source>
</evidence>
<keyword evidence="6" id="KW-0967">Endosome</keyword>
<proteinExistence type="predicted"/>
<evidence type="ECO:0000256" key="6">
    <source>
        <dbReference type="ARBA" id="ARBA00022753"/>
    </source>
</evidence>
<feature type="domain" description="Polycystin cation channel PKD1/PKD2" evidence="15">
    <location>
        <begin position="463"/>
        <end position="602"/>
    </location>
</feature>
<dbReference type="Proteomes" id="UP000593567">
    <property type="component" value="Unassembled WGS sequence"/>
</dbReference>
<feature type="region of interest" description="Disordered" evidence="13">
    <location>
        <begin position="1"/>
        <end position="33"/>
    </location>
</feature>
<feature type="transmembrane region" description="Helical" evidence="14">
    <location>
        <begin position="408"/>
        <end position="426"/>
    </location>
</feature>
<keyword evidence="18" id="KW-1185">Reference proteome</keyword>
<dbReference type="EMBL" id="VXIV02003456">
    <property type="protein sequence ID" value="KAF6016871.1"/>
    <property type="molecule type" value="Genomic_DNA"/>
</dbReference>